<dbReference type="Proteomes" id="UP000509790">
    <property type="component" value="Chromosome"/>
</dbReference>
<reference evidence="4" key="2">
    <citation type="submission" date="2021-03" db="EMBL/GenBank/DDBJ databases">
        <title>Characterization of a novel Integrative Conjugative Element in Glaesserella parasuis.</title>
        <authorList>
            <person name="Hu G."/>
            <person name="Sun H."/>
        </authorList>
    </citation>
    <scope>NUCLEOTIDE SEQUENCE</scope>
    <source>
        <strain evidence="4">GHP1807</strain>
    </source>
</reference>
<sequence length="109" mass="12315">MTEILDFLRQHFALISTVIGLVGAGFWLKMDSKYAKKSDVNTLAENVEHYDRRLTQLETKVDNLPTAQDVARLEILMTEVRGETQTANAKMTSINHQVGLLLEAKVLKE</sequence>
<dbReference type="KEGG" id="hpak:JT17_05810"/>
<dbReference type="Proteomes" id="UP000662736">
    <property type="component" value="Chromosome"/>
</dbReference>
<evidence type="ECO:0000313" key="5">
    <source>
        <dbReference type="Proteomes" id="UP000509790"/>
    </source>
</evidence>
<gene>
    <name evidence="3" type="ORF">FLK62_01190</name>
    <name evidence="4" type="ORF">J1G54_02745</name>
    <name evidence="2" type="ORF">N5925_04490</name>
</gene>
<dbReference type="EMBL" id="CP041334">
    <property type="protein sequence ID" value="QKY72015.1"/>
    <property type="molecule type" value="Genomic_DNA"/>
</dbReference>
<dbReference type="EMBL" id="JAODIR010000016">
    <property type="protein sequence ID" value="MDD2167878.1"/>
    <property type="molecule type" value="Genomic_DNA"/>
</dbReference>
<accession>A0A1J6KTG0</accession>
<keyword evidence="1" id="KW-0472">Membrane</keyword>
<keyword evidence="1" id="KW-1133">Transmembrane helix</keyword>
<evidence type="ECO:0000313" key="3">
    <source>
        <dbReference type="EMBL" id="QKY72015.1"/>
    </source>
</evidence>
<feature type="transmembrane region" description="Helical" evidence="1">
    <location>
        <begin position="12"/>
        <end position="28"/>
    </location>
</feature>
<dbReference type="InterPro" id="IPR020269">
    <property type="entry name" value="Phage_Mu_Releasin"/>
</dbReference>
<dbReference type="OMA" id="KMDSKYA"/>
<evidence type="ECO:0000256" key="1">
    <source>
        <dbReference type="SAM" id="Phobius"/>
    </source>
</evidence>
<dbReference type="GeneID" id="66619168"/>
<proteinExistence type="predicted"/>
<dbReference type="EMBL" id="CP071491">
    <property type="protein sequence ID" value="QSX17486.1"/>
    <property type="molecule type" value="Genomic_DNA"/>
</dbReference>
<name>A0A1J6KTG0_GLAPU</name>
<organism evidence="2 6">
    <name type="scientific">Glaesserella parasuis</name>
    <name type="common">Haemophilus parasuis</name>
    <dbReference type="NCBI Taxonomy" id="738"/>
    <lineage>
        <taxon>Bacteria</taxon>
        <taxon>Pseudomonadati</taxon>
        <taxon>Pseudomonadota</taxon>
        <taxon>Gammaproteobacteria</taxon>
        <taxon>Pasteurellales</taxon>
        <taxon>Pasteurellaceae</taxon>
        <taxon>Glaesserella</taxon>
    </lineage>
</organism>
<protein>
    <submittedName>
        <fullName evidence="2">DUF2730 domain-containing protein</fullName>
    </submittedName>
</protein>
<reference evidence="3 5" key="1">
    <citation type="submission" date="2019-06" db="EMBL/GenBank/DDBJ databases">
        <title>Complete genome sequence of Haemophilus parasuis HPS412.</title>
        <authorList>
            <person name="Yang S."/>
            <person name="Huang C."/>
        </authorList>
    </citation>
    <scope>NUCLEOTIDE SEQUENCE [LARGE SCALE GENOMIC DNA]</scope>
    <source>
        <strain evidence="3 5">HPS412</strain>
    </source>
</reference>
<dbReference type="AlphaFoldDB" id="A0A1J6KTG0"/>
<dbReference type="Proteomes" id="UP001148834">
    <property type="component" value="Unassembled WGS sequence"/>
</dbReference>
<evidence type="ECO:0000313" key="4">
    <source>
        <dbReference type="EMBL" id="QSX17486.1"/>
    </source>
</evidence>
<dbReference type="Pfam" id="PF10805">
    <property type="entry name" value="DUF2730"/>
    <property type="match status" value="1"/>
</dbReference>
<keyword evidence="1" id="KW-0812">Transmembrane</keyword>
<dbReference type="RefSeq" id="WP_012621975.1">
    <property type="nucleotide sequence ID" value="NZ_CBCRUP010000014.1"/>
</dbReference>
<evidence type="ECO:0000313" key="6">
    <source>
        <dbReference type="Proteomes" id="UP001148834"/>
    </source>
</evidence>
<evidence type="ECO:0000313" key="2">
    <source>
        <dbReference type="EMBL" id="MDD2167878.1"/>
    </source>
</evidence>
<reference evidence="2" key="3">
    <citation type="submission" date="2022-09" db="EMBL/GenBank/DDBJ databases">
        <title>Molecular characterization of Glaesserella parasuis strains circulating in commercial swine farms using whole-genome sequencing.</title>
        <authorList>
            <person name="Mugabi R."/>
            <person name="Clavijo M."/>
            <person name="Li G."/>
        </authorList>
    </citation>
    <scope>NUCLEOTIDE SEQUENCE</scope>
    <source>
        <strain evidence="2">0435-53</strain>
    </source>
</reference>